<dbReference type="OrthoDB" id="386229at2759"/>
<dbReference type="AlphaFoldDB" id="A0A0J9VRN2"/>
<sequence>MLSSPRVAFSFFTMMNFVLLNSGINQNGKSLSSQLDIRASPRQLSQFTGRASAYADPSELSLDFDDNEFSFELGKADMDDGTSGQVENIESDKKDQVRGIEEMGKLDEFVNLTEMGKLEEDGKEEEWEEEEQYDEEDDDEDDDDDLEDDEGGIDIESILKKHVHVVPKDKVEPLLIECSRIQTSDFQRVMYNLSSELNKLSSKYGMSEEEKKKLWNECQEEISKDLKEVDDYYDKFYDINMQADSVATASFVSSITNFLNMWTNSIDKTEKKWCAFFKEKAQEYKGTAQENVSDAQVNGSDTKESKE</sequence>
<feature type="domain" description="Plasmodium RESA N-terminal" evidence="2">
    <location>
        <begin position="154"/>
        <end position="273"/>
    </location>
</feature>
<gene>
    <name evidence="3" type="ORF">PVMG_03629</name>
</gene>
<feature type="compositionally biased region" description="Acidic residues" evidence="1">
    <location>
        <begin position="121"/>
        <end position="150"/>
    </location>
</feature>
<accession>A0A0J9VRN2</accession>
<dbReference type="Gene3D" id="6.10.280.180">
    <property type="entry name" value="Plasmodium RESA, N-terminal helical domain"/>
    <property type="match status" value="1"/>
</dbReference>
<dbReference type="Proteomes" id="UP000053776">
    <property type="component" value="Unassembled WGS sequence"/>
</dbReference>
<feature type="compositionally biased region" description="Polar residues" evidence="1">
    <location>
        <begin position="288"/>
        <end position="300"/>
    </location>
</feature>
<evidence type="ECO:0000256" key="1">
    <source>
        <dbReference type="SAM" id="MobiDB-lite"/>
    </source>
</evidence>
<protein>
    <submittedName>
        <fullName evidence="3">RAD protein (Pv-fam-e)</fullName>
    </submittedName>
</protein>
<dbReference type="InterPro" id="IPR019111">
    <property type="entry name" value="PRESA_N"/>
</dbReference>
<dbReference type="InterPro" id="IPR044885">
    <property type="entry name" value="PRESA_N_sf"/>
</dbReference>
<organism evidence="3 4">
    <name type="scientific">Plasmodium vivax Mauritania I</name>
    <dbReference type="NCBI Taxonomy" id="1035515"/>
    <lineage>
        <taxon>Eukaryota</taxon>
        <taxon>Sar</taxon>
        <taxon>Alveolata</taxon>
        <taxon>Apicomplexa</taxon>
        <taxon>Aconoidasida</taxon>
        <taxon>Haemosporida</taxon>
        <taxon>Plasmodiidae</taxon>
        <taxon>Plasmodium</taxon>
        <taxon>Plasmodium (Plasmodium)</taxon>
    </lineage>
</organism>
<feature type="region of interest" description="Disordered" evidence="1">
    <location>
        <begin position="114"/>
        <end position="150"/>
    </location>
</feature>
<dbReference type="Pfam" id="PF09687">
    <property type="entry name" value="PRESAN"/>
    <property type="match status" value="1"/>
</dbReference>
<evidence type="ECO:0000259" key="2">
    <source>
        <dbReference type="Pfam" id="PF09687"/>
    </source>
</evidence>
<reference evidence="3 4" key="1">
    <citation type="submission" date="2011-08" db="EMBL/GenBank/DDBJ databases">
        <title>The Genome Sequence of Plasmodium vivax Mauritania I.</title>
        <authorList>
            <consortium name="The Broad Institute Genome Sequencing Platform"/>
            <consortium name="The Broad Institute Genome Sequencing Center for Infectious Disease"/>
            <person name="Neafsey D."/>
            <person name="Carlton J."/>
            <person name="Barnwell J."/>
            <person name="Collins W."/>
            <person name="Escalante A."/>
            <person name="Mullikin J."/>
            <person name="Saul A."/>
            <person name="Guigo R."/>
            <person name="Camara F."/>
            <person name="Young S.K."/>
            <person name="Zeng Q."/>
            <person name="Gargeya S."/>
            <person name="Fitzgerald M."/>
            <person name="Haas B."/>
            <person name="Abouelleil A."/>
            <person name="Alvarado L."/>
            <person name="Arachchi H.M."/>
            <person name="Berlin A."/>
            <person name="Brown A."/>
            <person name="Chapman S.B."/>
            <person name="Chen Z."/>
            <person name="Dunbar C."/>
            <person name="Freedman E."/>
            <person name="Gearin G."/>
            <person name="Gellesch M."/>
            <person name="Goldberg J."/>
            <person name="Griggs A."/>
            <person name="Gujja S."/>
            <person name="Heiman D."/>
            <person name="Howarth C."/>
            <person name="Larson L."/>
            <person name="Lui A."/>
            <person name="MacDonald P.J.P."/>
            <person name="Montmayeur A."/>
            <person name="Murphy C."/>
            <person name="Neiman D."/>
            <person name="Pearson M."/>
            <person name="Priest M."/>
            <person name="Roberts A."/>
            <person name="Saif S."/>
            <person name="Shea T."/>
            <person name="Shenoy N."/>
            <person name="Sisk P."/>
            <person name="Stolte C."/>
            <person name="Sykes S."/>
            <person name="Wortman J."/>
            <person name="Nusbaum C."/>
            <person name="Birren B."/>
        </authorList>
    </citation>
    <scope>NUCLEOTIDE SEQUENCE [LARGE SCALE GENOMIC DNA]</scope>
    <source>
        <strain evidence="3 4">Mauritania I</strain>
    </source>
</reference>
<dbReference type="EMBL" id="KQ235117">
    <property type="protein sequence ID" value="KMZ90068.1"/>
    <property type="molecule type" value="Genomic_DNA"/>
</dbReference>
<proteinExistence type="predicted"/>
<evidence type="ECO:0000313" key="4">
    <source>
        <dbReference type="Proteomes" id="UP000053776"/>
    </source>
</evidence>
<evidence type="ECO:0000313" key="3">
    <source>
        <dbReference type="EMBL" id="KMZ90068.1"/>
    </source>
</evidence>
<name>A0A0J9VRN2_PLAVI</name>
<feature type="region of interest" description="Disordered" evidence="1">
    <location>
        <begin position="286"/>
        <end position="307"/>
    </location>
</feature>